<keyword evidence="8" id="KW-1185">Reference proteome</keyword>
<dbReference type="InterPro" id="IPR035992">
    <property type="entry name" value="Ricin_B-like_lectins"/>
</dbReference>
<dbReference type="GO" id="GO:0004553">
    <property type="term" value="F:hydrolase activity, hydrolyzing O-glycosyl compounds"/>
    <property type="evidence" value="ECO:0007669"/>
    <property type="project" value="InterPro"/>
</dbReference>
<dbReference type="Pfam" id="PF14200">
    <property type="entry name" value="RicinB_lectin_2"/>
    <property type="match status" value="1"/>
</dbReference>
<comment type="similarity">
    <text evidence="1">Belongs to the glycosyl hydrolase 43 family.</text>
</comment>
<sequence>MHNIKPILKPALLASAIVLSLSGCQQSLNQTADASNSMVSDAYEGQSFTNPLYNNGADPWLEYFDGNYYLTTTTWTSQLVMRKAPTLAGLAEATPVYLWSETDPARCCNFWAYEFHRLKGPDGYRWYMMFTSGKQENLDGQHLSVLESAGDDPMGPYQFKGSPMPDSWNIDGNYLQHNGKLYLLWSEWQGDEQLNWIAEMVNPWTITGPRVVLSRPELPWEISGRKVNEGAEVLKRNGRTFVVYSASYCDTPDYKLGLLELTGDDPLNPADWTKYDKPVFERANGVYGPGHNGFFKSPDNKEDWLVYHGNNKATDGCSATRSLRAQPFSWHDDGTPNFGQPVPEGQVIAAPSGENGPITAVPQGADWLLRNGQGQCLSVVDGAPAAVNCSAQSALKIDPTMGEYYRLVTRQGQYIGLGLNGAAEAGPWRNKVRQQWRFAATETAAWQLINKASDTALQIPGCNTEQGCSDWQLLPAGKVAISSSHSGKVLSVAAGQTAGAAKVSQTGWQNRPDQHWQFSQTEQGTLQLRNASNTELCMAVEAQSLAAGAPVVMAACDAKASHWLLQPNSYGSMRLVSAHSKAVLEVPACALADDTELKQAPLAADSFCQRFHIRAIN</sequence>
<proteinExistence type="inferred from homology"/>
<dbReference type="PANTHER" id="PTHR43817">
    <property type="entry name" value="GLYCOSYL HYDROLASE"/>
    <property type="match status" value="1"/>
</dbReference>
<evidence type="ECO:0000256" key="4">
    <source>
        <dbReference type="ARBA" id="ARBA00023295"/>
    </source>
</evidence>
<name>A0A1H6LFA3_9GAMM</name>
<protein>
    <submittedName>
        <fullName evidence="7">Beta-xylosidase, GH43 family</fullName>
    </submittedName>
</protein>
<dbReference type="InterPro" id="IPR006710">
    <property type="entry name" value="Glyco_hydro_43"/>
</dbReference>
<accession>A0A1H6LFA3</accession>
<evidence type="ECO:0000259" key="6">
    <source>
        <dbReference type="Pfam" id="PF14200"/>
    </source>
</evidence>
<dbReference type="InterPro" id="IPR000772">
    <property type="entry name" value="Ricin_B_lectin"/>
</dbReference>
<dbReference type="EMBL" id="FNXF01000005">
    <property type="protein sequence ID" value="SEH83386.1"/>
    <property type="molecule type" value="Genomic_DNA"/>
</dbReference>
<feature type="chain" id="PRO_5011765772" evidence="5">
    <location>
        <begin position="26"/>
        <end position="617"/>
    </location>
</feature>
<evidence type="ECO:0000256" key="5">
    <source>
        <dbReference type="SAM" id="SignalP"/>
    </source>
</evidence>
<evidence type="ECO:0000256" key="2">
    <source>
        <dbReference type="ARBA" id="ARBA00022729"/>
    </source>
</evidence>
<evidence type="ECO:0000313" key="7">
    <source>
        <dbReference type="EMBL" id="SEH83386.1"/>
    </source>
</evidence>
<dbReference type="InterPro" id="IPR023296">
    <property type="entry name" value="Glyco_hydro_beta-prop_sf"/>
</dbReference>
<dbReference type="CDD" id="cd23457">
    <property type="entry name" value="beta-trefoil_Ricin_SaAF-like"/>
    <property type="match status" value="1"/>
</dbReference>
<feature type="signal peptide" evidence="5">
    <location>
        <begin position="1"/>
        <end position="25"/>
    </location>
</feature>
<dbReference type="SUPFAM" id="SSF75005">
    <property type="entry name" value="Arabinanase/levansucrase/invertase"/>
    <property type="match status" value="1"/>
</dbReference>
<evidence type="ECO:0000256" key="3">
    <source>
        <dbReference type="ARBA" id="ARBA00022801"/>
    </source>
</evidence>
<dbReference type="Gene3D" id="2.80.10.50">
    <property type="match status" value="1"/>
</dbReference>
<dbReference type="PANTHER" id="PTHR43817:SF1">
    <property type="entry name" value="HYDROLASE, FAMILY 43, PUTATIVE (AFU_ORTHOLOGUE AFUA_3G01660)-RELATED"/>
    <property type="match status" value="1"/>
</dbReference>
<dbReference type="Pfam" id="PF04616">
    <property type="entry name" value="Glyco_hydro_43"/>
    <property type="match status" value="1"/>
</dbReference>
<dbReference type="AlphaFoldDB" id="A0A1H6LFA3"/>
<organism evidence="7 8">
    <name type="scientific">Rheinheimera pacifica</name>
    <dbReference type="NCBI Taxonomy" id="173990"/>
    <lineage>
        <taxon>Bacteria</taxon>
        <taxon>Pseudomonadati</taxon>
        <taxon>Pseudomonadota</taxon>
        <taxon>Gammaproteobacteria</taxon>
        <taxon>Chromatiales</taxon>
        <taxon>Chromatiaceae</taxon>
        <taxon>Rheinheimera</taxon>
    </lineage>
</organism>
<dbReference type="OrthoDB" id="177947at2"/>
<reference evidence="8" key="1">
    <citation type="submission" date="2016-10" db="EMBL/GenBank/DDBJ databases">
        <authorList>
            <person name="Varghese N."/>
            <person name="Submissions S."/>
        </authorList>
    </citation>
    <scope>NUCLEOTIDE SEQUENCE [LARGE SCALE GENOMIC DNA]</scope>
    <source>
        <strain evidence="8">DSM 17616</strain>
    </source>
</reference>
<dbReference type="PROSITE" id="PS50231">
    <property type="entry name" value="RICIN_B_LECTIN"/>
    <property type="match status" value="1"/>
</dbReference>
<keyword evidence="2 5" id="KW-0732">Signal</keyword>
<dbReference type="Gene3D" id="2.115.10.20">
    <property type="entry name" value="Glycosyl hydrolase domain, family 43"/>
    <property type="match status" value="1"/>
</dbReference>
<evidence type="ECO:0000313" key="8">
    <source>
        <dbReference type="Proteomes" id="UP000199371"/>
    </source>
</evidence>
<dbReference type="GO" id="GO:0005975">
    <property type="term" value="P:carbohydrate metabolic process"/>
    <property type="evidence" value="ECO:0007669"/>
    <property type="project" value="InterPro"/>
</dbReference>
<dbReference type="RefSeq" id="WP_092792217.1">
    <property type="nucleotide sequence ID" value="NZ_FNXF01000005.1"/>
</dbReference>
<dbReference type="STRING" id="173990.SAMN05660691_01658"/>
<feature type="domain" description="Ricin B lectin" evidence="6">
    <location>
        <begin position="470"/>
        <end position="553"/>
    </location>
</feature>
<dbReference type="Proteomes" id="UP000199371">
    <property type="component" value="Unassembled WGS sequence"/>
</dbReference>
<dbReference type="CDD" id="cd18820">
    <property type="entry name" value="GH43_LbAraf43-like"/>
    <property type="match status" value="1"/>
</dbReference>
<dbReference type="PROSITE" id="PS51257">
    <property type="entry name" value="PROKAR_LIPOPROTEIN"/>
    <property type="match status" value="1"/>
</dbReference>
<keyword evidence="3" id="KW-0378">Hydrolase</keyword>
<dbReference type="SUPFAM" id="SSF50370">
    <property type="entry name" value="Ricin B-like lectins"/>
    <property type="match status" value="2"/>
</dbReference>
<gene>
    <name evidence="7" type="ORF">SAMN05660691_01658</name>
</gene>
<keyword evidence="4" id="KW-0326">Glycosidase</keyword>
<evidence type="ECO:0000256" key="1">
    <source>
        <dbReference type="ARBA" id="ARBA00009865"/>
    </source>
</evidence>